<comment type="subcellular location">
    <subcellularLocation>
        <location evidence="1 6">Cell membrane</location>
        <topology evidence="1 6">Multi-pass membrane protein</topology>
    </subcellularLocation>
</comment>
<keyword evidence="2 6" id="KW-1003">Cell membrane</keyword>
<comment type="caution">
    <text evidence="8">The sequence shown here is derived from an EMBL/GenBank/DDBJ whole genome shotgun (WGS) entry which is preliminary data.</text>
</comment>
<feature type="transmembrane region" description="Helical" evidence="6">
    <location>
        <begin position="129"/>
        <end position="153"/>
    </location>
</feature>
<feature type="transmembrane region" description="Helical" evidence="6">
    <location>
        <begin position="12"/>
        <end position="33"/>
    </location>
</feature>
<feature type="transmembrane region" description="Helical" evidence="6">
    <location>
        <begin position="81"/>
        <end position="99"/>
    </location>
</feature>
<comment type="similarity">
    <text evidence="6">Belongs to the TVP38/TMEM64 family.</text>
</comment>
<feature type="domain" description="VTT" evidence="7">
    <location>
        <begin position="64"/>
        <end position="179"/>
    </location>
</feature>
<keyword evidence="9" id="KW-1185">Reference proteome</keyword>
<evidence type="ECO:0000313" key="9">
    <source>
        <dbReference type="Proteomes" id="UP001249959"/>
    </source>
</evidence>
<keyword evidence="4 6" id="KW-1133">Transmembrane helix</keyword>
<keyword evidence="5 6" id="KW-0472">Membrane</keyword>
<evidence type="ECO:0000256" key="1">
    <source>
        <dbReference type="ARBA" id="ARBA00004651"/>
    </source>
</evidence>
<dbReference type="InterPro" id="IPR015414">
    <property type="entry name" value="TMEM64"/>
</dbReference>
<feature type="transmembrane region" description="Helical" evidence="6">
    <location>
        <begin position="200"/>
        <end position="217"/>
    </location>
</feature>
<feature type="transmembrane region" description="Helical" evidence="6">
    <location>
        <begin position="48"/>
        <end position="69"/>
    </location>
</feature>
<evidence type="ECO:0000256" key="3">
    <source>
        <dbReference type="ARBA" id="ARBA00022692"/>
    </source>
</evidence>
<sequence>MSQNRRILFETLYLLWMGALPVLSSLLLGYFALANPDFFTSFNALESVIFWVIAVFIMGLALCPTTFFAMFTGYVWGWSGLLPLIVAYAIASLLGYAMARKMKGDALIELIRVKFKAADFLDNVQAQSFAWVFLARLSPIFPFAITNALMAFLGVPLRQFFVGGTLGMLPRTLIALWTGTQAASWANLLNHPEMLRWQDVASLAMLFISVIGMFVLAKRKA</sequence>
<reference evidence="8 9" key="1">
    <citation type="submission" date="2023-09" db="EMBL/GenBank/DDBJ databases">
        <title>Aquirufa genomes.</title>
        <authorList>
            <person name="Pitt A."/>
        </authorList>
    </citation>
    <scope>NUCLEOTIDE SEQUENCE [LARGE SCALE GENOMIC DNA]</scope>
    <source>
        <strain evidence="8 9">LEOWEIH-7C</strain>
    </source>
</reference>
<name>A0ABU3TU35_9BACT</name>
<evidence type="ECO:0000256" key="6">
    <source>
        <dbReference type="RuleBase" id="RU366058"/>
    </source>
</evidence>
<keyword evidence="3 6" id="KW-0812">Transmembrane</keyword>
<evidence type="ECO:0000259" key="7">
    <source>
        <dbReference type="Pfam" id="PF09335"/>
    </source>
</evidence>
<dbReference type="PANTHER" id="PTHR12677">
    <property type="entry name" value="GOLGI APPARATUS MEMBRANE PROTEIN TVP38-RELATED"/>
    <property type="match status" value="1"/>
</dbReference>
<feature type="transmembrane region" description="Helical" evidence="6">
    <location>
        <begin position="160"/>
        <end position="180"/>
    </location>
</feature>
<dbReference type="RefSeq" id="WP_315574295.1">
    <property type="nucleotide sequence ID" value="NZ_JARDXH010000001.1"/>
</dbReference>
<dbReference type="PANTHER" id="PTHR12677:SF59">
    <property type="entry name" value="GOLGI APPARATUS MEMBRANE PROTEIN TVP38-RELATED"/>
    <property type="match status" value="1"/>
</dbReference>
<evidence type="ECO:0000256" key="5">
    <source>
        <dbReference type="ARBA" id="ARBA00023136"/>
    </source>
</evidence>
<dbReference type="Pfam" id="PF09335">
    <property type="entry name" value="VTT_dom"/>
    <property type="match status" value="1"/>
</dbReference>
<organism evidence="8 9">
    <name type="scientific">Aquirufa regiilacus</name>
    <dbReference type="NCBI Taxonomy" id="3024868"/>
    <lineage>
        <taxon>Bacteria</taxon>
        <taxon>Pseudomonadati</taxon>
        <taxon>Bacteroidota</taxon>
        <taxon>Cytophagia</taxon>
        <taxon>Cytophagales</taxon>
        <taxon>Flectobacillaceae</taxon>
        <taxon>Aquirufa</taxon>
    </lineage>
</organism>
<evidence type="ECO:0000313" key="8">
    <source>
        <dbReference type="EMBL" id="MDU0809157.1"/>
    </source>
</evidence>
<gene>
    <name evidence="8" type="ORF">PQG45_08945</name>
</gene>
<accession>A0ABU3TU35</accession>
<dbReference type="EMBL" id="JAVNWW010000004">
    <property type="protein sequence ID" value="MDU0809157.1"/>
    <property type="molecule type" value="Genomic_DNA"/>
</dbReference>
<dbReference type="Proteomes" id="UP001249959">
    <property type="component" value="Unassembled WGS sequence"/>
</dbReference>
<evidence type="ECO:0000256" key="4">
    <source>
        <dbReference type="ARBA" id="ARBA00022989"/>
    </source>
</evidence>
<protein>
    <recommendedName>
        <fullName evidence="6">TVP38/TMEM64 family membrane protein</fullName>
    </recommendedName>
</protein>
<dbReference type="InterPro" id="IPR032816">
    <property type="entry name" value="VTT_dom"/>
</dbReference>
<evidence type="ECO:0000256" key="2">
    <source>
        <dbReference type="ARBA" id="ARBA00022475"/>
    </source>
</evidence>
<proteinExistence type="inferred from homology"/>